<accession>A0A9P9EKS1</accession>
<dbReference type="PANTHER" id="PTHR16487:SF0">
    <property type="entry name" value="PROTEIN PHOSPHATASE 4 REGULATORY SUBUNIT 2-RELATED"/>
    <property type="match status" value="1"/>
</dbReference>
<evidence type="ECO:0008006" key="5">
    <source>
        <dbReference type="Google" id="ProtNLM"/>
    </source>
</evidence>
<evidence type="ECO:0000313" key="4">
    <source>
        <dbReference type="Proteomes" id="UP000700596"/>
    </source>
</evidence>
<feature type="region of interest" description="Disordered" evidence="2">
    <location>
        <begin position="223"/>
        <end position="249"/>
    </location>
</feature>
<evidence type="ECO:0000313" key="3">
    <source>
        <dbReference type="EMBL" id="KAH7138686.1"/>
    </source>
</evidence>
<comment type="caution">
    <text evidence="3">The sequence shown here is derived from an EMBL/GenBank/DDBJ whole genome shotgun (WGS) entry which is preliminary data.</text>
</comment>
<feature type="compositionally biased region" description="Acidic residues" evidence="2">
    <location>
        <begin position="350"/>
        <end position="366"/>
    </location>
</feature>
<dbReference type="InterPro" id="IPR015267">
    <property type="entry name" value="PPP4R2"/>
</dbReference>
<comment type="similarity">
    <text evidence="1">Belongs to the PPP4R2 family.</text>
</comment>
<feature type="compositionally biased region" description="Low complexity" evidence="2">
    <location>
        <begin position="20"/>
        <end position="34"/>
    </location>
</feature>
<dbReference type="GO" id="GO:0030289">
    <property type="term" value="C:protein phosphatase 4 complex"/>
    <property type="evidence" value="ECO:0007669"/>
    <property type="project" value="InterPro"/>
</dbReference>
<dbReference type="AlphaFoldDB" id="A0A9P9EKS1"/>
<dbReference type="OrthoDB" id="341898at2759"/>
<organism evidence="3 4">
    <name type="scientific">Dendryphion nanum</name>
    <dbReference type="NCBI Taxonomy" id="256645"/>
    <lineage>
        <taxon>Eukaryota</taxon>
        <taxon>Fungi</taxon>
        <taxon>Dikarya</taxon>
        <taxon>Ascomycota</taxon>
        <taxon>Pezizomycotina</taxon>
        <taxon>Dothideomycetes</taxon>
        <taxon>Pleosporomycetidae</taxon>
        <taxon>Pleosporales</taxon>
        <taxon>Torulaceae</taxon>
        <taxon>Dendryphion</taxon>
    </lineage>
</organism>
<feature type="region of interest" description="Disordered" evidence="2">
    <location>
        <begin position="1"/>
        <end position="83"/>
    </location>
</feature>
<feature type="compositionally biased region" description="Pro residues" evidence="2">
    <location>
        <begin position="57"/>
        <end position="66"/>
    </location>
</feature>
<dbReference type="Proteomes" id="UP000700596">
    <property type="component" value="Unassembled WGS sequence"/>
</dbReference>
<dbReference type="GO" id="GO:0005737">
    <property type="term" value="C:cytoplasm"/>
    <property type="evidence" value="ECO:0007669"/>
    <property type="project" value="TreeGrafter"/>
</dbReference>
<evidence type="ECO:0000256" key="1">
    <source>
        <dbReference type="ARBA" id="ARBA00009207"/>
    </source>
</evidence>
<dbReference type="GO" id="GO:0005634">
    <property type="term" value="C:nucleus"/>
    <property type="evidence" value="ECO:0007669"/>
    <property type="project" value="TreeGrafter"/>
</dbReference>
<dbReference type="PANTHER" id="PTHR16487">
    <property type="entry name" value="PPP4R2-RELATED PROTEIN"/>
    <property type="match status" value="1"/>
</dbReference>
<evidence type="ECO:0000256" key="2">
    <source>
        <dbReference type="SAM" id="MobiDB-lite"/>
    </source>
</evidence>
<sequence length="387" mass="40507">MGKNGPRPSSIYLTIVTDFPRPNAPLSPSSNANTPAPPQNTISSQESETTDKENAPPATPPRPPVPAFAGASSSTSQTSSLPPDTVNFYASIRTILSNNFPAKPPHTIQRLAELVLHPKKHYRFLPSYLRALDRVVSVTSTAAAFPLELNILPSSDALSVNGNPTPQILLGSDESLGGALLTPIPWLQNNASQSELISESTEIVEGPNGAGRIETVSVISGNPSLASSSSSSAQPQISSSHPDGETLPYTGAVTQGEILRQEQEAGIVLSNPHSITVTRTTIADSDHGDPVVDTVEGGDEAPHARGPEVIGMEDTGPQKPSGTALNIEGAVGRPSMDRQSKSPGPAVAKEDEDMEDAGDEKTDGEEGQAKKIEGKDVTKDAQIKTDV</sequence>
<dbReference type="Pfam" id="PF09184">
    <property type="entry name" value="PPP4R2"/>
    <property type="match status" value="1"/>
</dbReference>
<dbReference type="GO" id="GO:0019888">
    <property type="term" value="F:protein phosphatase regulator activity"/>
    <property type="evidence" value="ECO:0007669"/>
    <property type="project" value="InterPro"/>
</dbReference>
<gene>
    <name evidence="3" type="ORF">B0J11DRAFT_546375</name>
</gene>
<protein>
    <recommendedName>
        <fullName evidence="5">Protein phosphatase 4 core regulatory subunit R2</fullName>
    </recommendedName>
</protein>
<reference evidence="3" key="1">
    <citation type="journal article" date="2021" name="Nat. Commun.">
        <title>Genetic determinants of endophytism in the Arabidopsis root mycobiome.</title>
        <authorList>
            <person name="Mesny F."/>
            <person name="Miyauchi S."/>
            <person name="Thiergart T."/>
            <person name="Pickel B."/>
            <person name="Atanasova L."/>
            <person name="Karlsson M."/>
            <person name="Huettel B."/>
            <person name="Barry K.W."/>
            <person name="Haridas S."/>
            <person name="Chen C."/>
            <person name="Bauer D."/>
            <person name="Andreopoulos W."/>
            <person name="Pangilinan J."/>
            <person name="LaButti K."/>
            <person name="Riley R."/>
            <person name="Lipzen A."/>
            <person name="Clum A."/>
            <person name="Drula E."/>
            <person name="Henrissat B."/>
            <person name="Kohler A."/>
            <person name="Grigoriev I.V."/>
            <person name="Martin F.M."/>
            <person name="Hacquard S."/>
        </authorList>
    </citation>
    <scope>NUCLEOTIDE SEQUENCE</scope>
    <source>
        <strain evidence="3">MPI-CAGE-CH-0243</strain>
    </source>
</reference>
<feature type="region of interest" description="Disordered" evidence="2">
    <location>
        <begin position="282"/>
        <end position="387"/>
    </location>
</feature>
<dbReference type="EMBL" id="JAGMWT010000001">
    <property type="protein sequence ID" value="KAH7138686.1"/>
    <property type="molecule type" value="Genomic_DNA"/>
</dbReference>
<name>A0A9P9EKS1_9PLEO</name>
<proteinExistence type="inferred from homology"/>
<feature type="compositionally biased region" description="Basic and acidic residues" evidence="2">
    <location>
        <begin position="367"/>
        <end position="387"/>
    </location>
</feature>
<feature type="compositionally biased region" description="Low complexity" evidence="2">
    <location>
        <begin position="67"/>
        <end position="80"/>
    </location>
</feature>
<feature type="compositionally biased region" description="Low complexity" evidence="2">
    <location>
        <begin position="223"/>
        <end position="240"/>
    </location>
</feature>
<keyword evidence="4" id="KW-1185">Reference proteome</keyword>